<dbReference type="GO" id="GO:0009982">
    <property type="term" value="F:pseudouridine synthase activity"/>
    <property type="evidence" value="ECO:0007669"/>
    <property type="project" value="InterPro"/>
</dbReference>
<keyword evidence="4" id="KW-0413">Isomerase</keyword>
<dbReference type="InterPro" id="IPR006224">
    <property type="entry name" value="PsdUridine_synth_RluA-like_CS"/>
</dbReference>
<dbReference type="Gene3D" id="3.30.2350.10">
    <property type="entry name" value="Pseudouridine synthase"/>
    <property type="match status" value="1"/>
</dbReference>
<dbReference type="RefSeq" id="WP_154237101.1">
    <property type="nucleotide sequence ID" value="NZ_JBBNKM010000022.1"/>
</dbReference>
<evidence type="ECO:0000256" key="1">
    <source>
        <dbReference type="ARBA" id="ARBA00000073"/>
    </source>
</evidence>
<name>A0A6A8H8X1_9LACO</name>
<dbReference type="InterPro" id="IPR050188">
    <property type="entry name" value="RluA_PseudoU_synthase"/>
</dbReference>
<dbReference type="GO" id="GO:0000455">
    <property type="term" value="P:enzyme-directed rRNA pseudouridine synthesis"/>
    <property type="evidence" value="ECO:0007669"/>
    <property type="project" value="TreeGrafter"/>
</dbReference>
<reference evidence="6" key="1">
    <citation type="journal article" date="2019" name="Nat. Med.">
        <title>A library of human gut bacterial isolates paired with longitudinal multiomics data enables mechanistic microbiome research.</title>
        <authorList>
            <person name="Poyet M."/>
            <person name="Groussin M."/>
            <person name="Gibbons S.M."/>
            <person name="Avila-Pacheco J."/>
            <person name="Jiang X."/>
            <person name="Kearney S.M."/>
            <person name="Perrotta A.R."/>
            <person name="Berdy B."/>
            <person name="Zhao S."/>
            <person name="Lieberman T.D."/>
            <person name="Swanson P.K."/>
            <person name="Smith M."/>
            <person name="Roesemann S."/>
            <person name="Alexander J.E."/>
            <person name="Rich S.A."/>
            <person name="Livny J."/>
            <person name="Vlamakis H."/>
            <person name="Clish C."/>
            <person name="Bullock K."/>
            <person name="Deik A."/>
            <person name="Scott J."/>
            <person name="Pierce K.A."/>
            <person name="Xavier R.J."/>
            <person name="Alm E.J."/>
        </authorList>
    </citation>
    <scope>NUCLEOTIDE SEQUENCE</scope>
    <source>
        <strain evidence="6">BIOML-A18</strain>
    </source>
</reference>
<evidence type="ECO:0000259" key="5">
    <source>
        <dbReference type="Pfam" id="PF00849"/>
    </source>
</evidence>
<dbReference type="SUPFAM" id="SSF55120">
    <property type="entry name" value="Pseudouridine synthase"/>
    <property type="match status" value="1"/>
</dbReference>
<comment type="caution">
    <text evidence="6">The sequence shown here is derived from an EMBL/GenBank/DDBJ whole genome shotgun (WGS) entry which is preliminary data.</text>
</comment>
<feature type="domain" description="Pseudouridine synthase RsuA/RluA-like" evidence="5">
    <location>
        <begin position="89"/>
        <end position="241"/>
    </location>
</feature>
<comment type="similarity">
    <text evidence="2 4">Belongs to the pseudouridine synthase RluA family.</text>
</comment>
<sequence>MANMEFTWQNHSGKKATVKRILTNHGVSHRMLAKLKRGQGNVRLNGEKTVLSALVGQNDKVTLVLPPEKDDERILVSHERIKVVYEDENWLLLDKPAGISSVPGPSNDHDTMMNRVKGYLIDQKSENLVPHAVTRLDRFTSGLMLCAKHGFAQGLISKQVQEHSMEKRYLAVCSGFVKKDHGIIDLPLKKEDNGFRRIVSCDGQNAVTEYWVRERFGNEATLVECVLHTGRTHQIRAHFAHFAHPLISDELYGGKKNDACKRQALHACRLAFDDPFSCKRLRFELPLENDMEHLLGELRRINCD</sequence>
<dbReference type="PROSITE" id="PS50889">
    <property type="entry name" value="S4"/>
    <property type="match status" value="1"/>
</dbReference>
<comment type="function">
    <text evidence="4">Responsible for synthesis of pseudouridine from uracil.</text>
</comment>
<gene>
    <name evidence="6" type="ORF">GKC89_07270</name>
</gene>
<dbReference type="InterPro" id="IPR006145">
    <property type="entry name" value="PsdUridine_synth_RsuA/RluA"/>
</dbReference>
<comment type="catalytic activity">
    <reaction evidence="1 4">
        <text>a uridine in RNA = a pseudouridine in RNA</text>
        <dbReference type="Rhea" id="RHEA:48348"/>
        <dbReference type="Rhea" id="RHEA-COMP:12068"/>
        <dbReference type="Rhea" id="RHEA-COMP:12069"/>
        <dbReference type="ChEBI" id="CHEBI:65314"/>
        <dbReference type="ChEBI" id="CHEBI:65315"/>
    </reaction>
</comment>
<dbReference type="PANTHER" id="PTHR21600">
    <property type="entry name" value="MITOCHONDRIAL RNA PSEUDOURIDINE SYNTHASE"/>
    <property type="match status" value="1"/>
</dbReference>
<dbReference type="InterPro" id="IPR020103">
    <property type="entry name" value="PsdUridine_synth_cat_dom_sf"/>
</dbReference>
<evidence type="ECO:0000256" key="4">
    <source>
        <dbReference type="RuleBase" id="RU362028"/>
    </source>
</evidence>
<dbReference type="PROSITE" id="PS01129">
    <property type="entry name" value="PSI_RLU"/>
    <property type="match status" value="1"/>
</dbReference>
<dbReference type="InterPro" id="IPR006225">
    <property type="entry name" value="PsdUridine_synth_RluC/D"/>
</dbReference>
<dbReference type="Pfam" id="PF00849">
    <property type="entry name" value="PseudoU_synth_2"/>
    <property type="match status" value="1"/>
</dbReference>
<dbReference type="PANTHER" id="PTHR21600:SF35">
    <property type="entry name" value="PSEUDOURIDINE SYNTHASE"/>
    <property type="match status" value="1"/>
</dbReference>
<evidence type="ECO:0000313" key="6">
    <source>
        <dbReference type="EMBL" id="MSA68884.1"/>
    </source>
</evidence>
<dbReference type="GO" id="GO:0140098">
    <property type="term" value="F:catalytic activity, acting on RNA"/>
    <property type="evidence" value="ECO:0007669"/>
    <property type="project" value="UniProtKB-ARBA"/>
</dbReference>
<keyword evidence="3" id="KW-0694">RNA-binding</keyword>
<organism evidence="6">
    <name type="scientific">Ligilactobacillus ruminis</name>
    <dbReference type="NCBI Taxonomy" id="1623"/>
    <lineage>
        <taxon>Bacteria</taxon>
        <taxon>Bacillati</taxon>
        <taxon>Bacillota</taxon>
        <taxon>Bacilli</taxon>
        <taxon>Lactobacillales</taxon>
        <taxon>Lactobacillaceae</taxon>
        <taxon>Ligilactobacillus</taxon>
    </lineage>
</organism>
<accession>A0A6A8H8X1</accession>
<proteinExistence type="inferred from homology"/>
<dbReference type="EMBL" id="WKOD01000020">
    <property type="protein sequence ID" value="MSA68884.1"/>
    <property type="molecule type" value="Genomic_DNA"/>
</dbReference>
<dbReference type="GO" id="GO:0003723">
    <property type="term" value="F:RNA binding"/>
    <property type="evidence" value="ECO:0007669"/>
    <property type="project" value="UniProtKB-KW"/>
</dbReference>
<dbReference type="CDD" id="cd02869">
    <property type="entry name" value="PseudoU_synth_RluA_like"/>
    <property type="match status" value="1"/>
</dbReference>
<protein>
    <recommendedName>
        <fullName evidence="4">Pseudouridine synthase</fullName>
        <ecNumber evidence="4">5.4.99.-</ecNumber>
    </recommendedName>
</protein>
<dbReference type="EC" id="5.4.99.-" evidence="4"/>
<evidence type="ECO:0000256" key="2">
    <source>
        <dbReference type="ARBA" id="ARBA00010876"/>
    </source>
</evidence>
<evidence type="ECO:0000256" key="3">
    <source>
        <dbReference type="PROSITE-ProRule" id="PRU00182"/>
    </source>
</evidence>
<dbReference type="NCBIfam" id="TIGR00005">
    <property type="entry name" value="rluA_subfam"/>
    <property type="match status" value="1"/>
</dbReference>
<dbReference type="AlphaFoldDB" id="A0A6A8H8X1"/>